<sequence length="224" mass="25930">MNKVIAIGDIHGSTKWRNIIDGNKDAQIVFLGDYLDPYVEYDCDEILDNLIEIIDFKRNNKDRVVLLLGNHDLHYISSDAEICTRFDFRIARKAGILFIENFKLFQYAFQLKDIIFTHAGISQRWFEKDFKGNIEHNIADQLNNPTDNQIEALCRIGAGRGGEEGRVGGIFWADRSELKDPLHGFTQVVGHNRVEDITKWVYPDDNKIIFCDCLENGKYFEMHI</sequence>
<feature type="domain" description="Calcineurin-like phosphoesterase" evidence="1">
    <location>
        <begin position="3"/>
        <end position="136"/>
    </location>
</feature>
<comment type="caution">
    <text evidence="2">The sequence shown here is derived from an EMBL/GenBank/DDBJ whole genome shotgun (WGS) entry which is preliminary data.</text>
</comment>
<organism evidence="2 3">
    <name type="scientific">Bacteroides caecicola</name>
    <dbReference type="NCBI Taxonomy" id="1462569"/>
    <lineage>
        <taxon>Bacteria</taxon>
        <taxon>Pseudomonadati</taxon>
        <taxon>Bacteroidota</taxon>
        <taxon>Bacteroidia</taxon>
        <taxon>Bacteroidales</taxon>
        <taxon>Bacteroidaceae</taxon>
        <taxon>Bacteroides</taxon>
    </lineage>
</organism>
<dbReference type="Pfam" id="PF00149">
    <property type="entry name" value="Metallophos"/>
    <property type="match status" value="1"/>
</dbReference>
<protein>
    <submittedName>
        <fullName evidence="2">Metallophosphoesterase</fullName>
    </submittedName>
</protein>
<dbReference type="RefSeq" id="WP_204500451.1">
    <property type="nucleotide sequence ID" value="NZ_JACJKJ010000009.1"/>
</dbReference>
<dbReference type="Proteomes" id="UP000782117">
    <property type="component" value="Unassembled WGS sequence"/>
</dbReference>
<evidence type="ECO:0000313" key="3">
    <source>
        <dbReference type="Proteomes" id="UP000782117"/>
    </source>
</evidence>
<accession>A0ABS2F8T6</accession>
<name>A0ABS2F8T6_9BACE</name>
<proteinExistence type="predicted"/>
<gene>
    <name evidence="2" type="ORF">H6A24_08995</name>
</gene>
<evidence type="ECO:0000259" key="1">
    <source>
        <dbReference type="Pfam" id="PF00149"/>
    </source>
</evidence>
<dbReference type="EMBL" id="JACJKJ010000009">
    <property type="protein sequence ID" value="MBM6806630.1"/>
    <property type="molecule type" value="Genomic_DNA"/>
</dbReference>
<reference evidence="2 3" key="1">
    <citation type="journal article" date="2021" name="Sci. Rep.">
        <title>The distribution of antibiotic resistance genes in chicken gut microbiota commensals.</title>
        <authorList>
            <person name="Juricova H."/>
            <person name="Matiasovicova J."/>
            <person name="Kubasova T."/>
            <person name="Cejkova D."/>
            <person name="Rychlik I."/>
        </authorList>
    </citation>
    <scope>NUCLEOTIDE SEQUENCE [LARGE SCALE GENOMIC DNA]</scope>
    <source>
        <strain evidence="2 3">An768</strain>
    </source>
</reference>
<evidence type="ECO:0000313" key="2">
    <source>
        <dbReference type="EMBL" id="MBM6806630.1"/>
    </source>
</evidence>
<dbReference type="InterPro" id="IPR029052">
    <property type="entry name" value="Metallo-depent_PP-like"/>
</dbReference>
<dbReference type="InterPro" id="IPR004843">
    <property type="entry name" value="Calcineurin-like_PHP"/>
</dbReference>
<dbReference type="SUPFAM" id="SSF56300">
    <property type="entry name" value="Metallo-dependent phosphatases"/>
    <property type="match status" value="1"/>
</dbReference>
<dbReference type="Gene3D" id="3.60.21.10">
    <property type="match status" value="1"/>
</dbReference>
<keyword evidence="3" id="KW-1185">Reference proteome</keyword>